<dbReference type="Proteomes" id="UP000570678">
    <property type="component" value="Unassembled WGS sequence"/>
</dbReference>
<evidence type="ECO:0000256" key="1">
    <source>
        <dbReference type="SAM" id="MobiDB-lite"/>
    </source>
</evidence>
<dbReference type="InterPro" id="IPR011990">
    <property type="entry name" value="TPR-like_helical_dom_sf"/>
</dbReference>
<dbReference type="InterPro" id="IPR001387">
    <property type="entry name" value="Cro/C1-type_HTH"/>
</dbReference>
<dbReference type="SUPFAM" id="SSF48452">
    <property type="entry name" value="TPR-like"/>
    <property type="match status" value="1"/>
</dbReference>
<evidence type="ECO:0000313" key="3">
    <source>
        <dbReference type="Proteomes" id="UP000570678"/>
    </source>
</evidence>
<sequence length="420" mass="46394">MSTGAGEISTTEREVPPTVADQLAREDKRLRINAGSSQRELAAMICYSRQYVSMTEWEDAVLPSQPLIAAIDDALGAQGRLIALRAWAQTGRRTGYALEAAKGWHPEENWEIPDSIVLEKHRQAVSDRSDESSEDLVDVLGRIHKLSRTTDPEIVRQLRSRTRTVIEEYETLDHTELAPGLIRQRVLVDKLIDECNHPQQRRELFETAGHTAGLLGYIAVGQGNFSLARAYCLESFQLGEHAVDCNLQAWACGLQSFCEYYAGNYESGLQYARKGITLDRSGPQRARLLVNGAARAMGKLGEIDGVRRAVDDAYDLMSRNNVPIGVPSSVTLGSYSAAQVSGNAATAYLSLPITDEVERHVKLAAPEMNTTSSPWGSTFVRTHNRPAEWRPQRRGAQCRTSPRSPEPSRNLALGNSVRVP</sequence>
<proteinExistence type="predicted"/>
<name>A0A846YC96_9NOCA</name>
<dbReference type="EMBL" id="JAAXOT010000004">
    <property type="protein sequence ID" value="NKY56703.1"/>
    <property type="molecule type" value="Genomic_DNA"/>
</dbReference>
<feature type="region of interest" description="Disordered" evidence="1">
    <location>
        <begin position="368"/>
        <end position="420"/>
    </location>
</feature>
<dbReference type="CDD" id="cd00093">
    <property type="entry name" value="HTH_XRE"/>
    <property type="match status" value="1"/>
</dbReference>
<feature type="compositionally biased region" description="Polar residues" evidence="1">
    <location>
        <begin position="368"/>
        <end position="381"/>
    </location>
</feature>
<reference evidence="2 3" key="1">
    <citation type="submission" date="2020-04" db="EMBL/GenBank/DDBJ databases">
        <title>MicrobeNet Type strains.</title>
        <authorList>
            <person name="Nicholson A.C."/>
        </authorList>
    </citation>
    <scope>NUCLEOTIDE SEQUENCE [LARGE SCALE GENOMIC DNA]</scope>
    <source>
        <strain evidence="2 3">JCM 3332</strain>
    </source>
</reference>
<dbReference type="InterPro" id="IPR010982">
    <property type="entry name" value="Lambda_DNA-bd_dom_sf"/>
</dbReference>
<gene>
    <name evidence="2" type="ORF">HGA15_11170</name>
</gene>
<dbReference type="RefSeq" id="WP_157116785.1">
    <property type="nucleotide sequence ID" value="NZ_JAAXOT010000004.1"/>
</dbReference>
<evidence type="ECO:0000313" key="2">
    <source>
        <dbReference type="EMBL" id="NKY56703.1"/>
    </source>
</evidence>
<accession>A0A846YC96</accession>
<dbReference type="GO" id="GO:0003677">
    <property type="term" value="F:DNA binding"/>
    <property type="evidence" value="ECO:0007669"/>
    <property type="project" value="InterPro"/>
</dbReference>
<dbReference type="AlphaFoldDB" id="A0A846YC96"/>
<dbReference type="SUPFAM" id="SSF47413">
    <property type="entry name" value="lambda repressor-like DNA-binding domains"/>
    <property type="match status" value="1"/>
</dbReference>
<comment type="caution">
    <text evidence="2">The sequence shown here is derived from an EMBL/GenBank/DDBJ whole genome shotgun (WGS) entry which is preliminary data.</text>
</comment>
<protein>
    <submittedName>
        <fullName evidence="2">Helix-turn-helix transcriptional regulator</fullName>
    </submittedName>
</protein>
<organism evidence="2 3">
    <name type="scientific">Nocardia flavorosea</name>
    <dbReference type="NCBI Taxonomy" id="53429"/>
    <lineage>
        <taxon>Bacteria</taxon>
        <taxon>Bacillati</taxon>
        <taxon>Actinomycetota</taxon>
        <taxon>Actinomycetes</taxon>
        <taxon>Mycobacteriales</taxon>
        <taxon>Nocardiaceae</taxon>
        <taxon>Nocardia</taxon>
    </lineage>
</organism>
<keyword evidence="3" id="KW-1185">Reference proteome</keyword>